<organism evidence="2 3">
    <name type="scientific">Croceivirga thetidis</name>
    <dbReference type="NCBI Taxonomy" id="2721623"/>
    <lineage>
        <taxon>Bacteria</taxon>
        <taxon>Pseudomonadati</taxon>
        <taxon>Bacteroidota</taxon>
        <taxon>Flavobacteriia</taxon>
        <taxon>Flavobacteriales</taxon>
        <taxon>Flavobacteriaceae</taxon>
        <taxon>Croceivirga</taxon>
    </lineage>
</organism>
<keyword evidence="3" id="KW-1185">Reference proteome</keyword>
<sequence length="191" mass="21555">MVSAQVQDSIPDKGADSIRTDLKRRGIVIQDGQLEKKEINPLAPAKAAFLSAILPGMGQVYNKRYWKVPLVWGAMGAAIYGYSINNTQYNRVRDAFKKRQAGLPEEFSDGIVPDLSTDALQDSQERFQRDRDLMLLLTIGAYALNIIDANVDAHLKQYNVDDRLGIDFKPFIDYNEMTAQPYYGLAFQVKF</sequence>
<evidence type="ECO:0000259" key="1">
    <source>
        <dbReference type="Pfam" id="PF18935"/>
    </source>
</evidence>
<gene>
    <name evidence="2" type="ORF">HCU67_12740</name>
</gene>
<name>A0ABX1GUT6_9FLAO</name>
<proteinExistence type="predicted"/>
<dbReference type="EMBL" id="JAAWWL010000002">
    <property type="protein sequence ID" value="NKI32816.1"/>
    <property type="molecule type" value="Genomic_DNA"/>
</dbReference>
<feature type="domain" description="DUF5683" evidence="1">
    <location>
        <begin position="41"/>
        <end position="191"/>
    </location>
</feature>
<evidence type="ECO:0000313" key="2">
    <source>
        <dbReference type="EMBL" id="NKI32816.1"/>
    </source>
</evidence>
<dbReference type="Proteomes" id="UP000718451">
    <property type="component" value="Unassembled WGS sequence"/>
</dbReference>
<reference evidence="2 3" key="1">
    <citation type="submission" date="2020-04" db="EMBL/GenBank/DDBJ databases">
        <authorList>
            <person name="Yoon J."/>
        </authorList>
    </citation>
    <scope>NUCLEOTIDE SEQUENCE [LARGE SCALE GENOMIC DNA]</scope>
    <source>
        <strain evidence="2 3">DJ-13</strain>
    </source>
</reference>
<dbReference type="Pfam" id="PF18935">
    <property type="entry name" value="DUF5683"/>
    <property type="match status" value="1"/>
</dbReference>
<evidence type="ECO:0000313" key="3">
    <source>
        <dbReference type="Proteomes" id="UP000718451"/>
    </source>
</evidence>
<protein>
    <recommendedName>
        <fullName evidence="1">DUF5683 domain-containing protein</fullName>
    </recommendedName>
</protein>
<accession>A0ABX1GUT6</accession>
<dbReference type="InterPro" id="IPR043738">
    <property type="entry name" value="DUF5683"/>
</dbReference>
<comment type="caution">
    <text evidence="2">The sequence shown here is derived from an EMBL/GenBank/DDBJ whole genome shotgun (WGS) entry which is preliminary data.</text>
</comment>